<feature type="transmembrane region" description="Helical" evidence="1">
    <location>
        <begin position="163"/>
        <end position="184"/>
    </location>
</feature>
<keyword evidence="1" id="KW-1133">Transmembrane helix</keyword>
<reference evidence="2" key="1">
    <citation type="submission" date="2023-03" db="EMBL/GenBank/DDBJ databases">
        <title>Massive genome expansion in bonnet fungi (Mycena s.s.) driven by repeated elements and novel gene families across ecological guilds.</title>
        <authorList>
            <consortium name="Lawrence Berkeley National Laboratory"/>
            <person name="Harder C.B."/>
            <person name="Miyauchi S."/>
            <person name="Viragh M."/>
            <person name="Kuo A."/>
            <person name="Thoen E."/>
            <person name="Andreopoulos B."/>
            <person name="Lu D."/>
            <person name="Skrede I."/>
            <person name="Drula E."/>
            <person name="Henrissat B."/>
            <person name="Morin E."/>
            <person name="Kohler A."/>
            <person name="Barry K."/>
            <person name="LaButti K."/>
            <person name="Morin E."/>
            <person name="Salamov A."/>
            <person name="Lipzen A."/>
            <person name="Mereny Z."/>
            <person name="Hegedus B."/>
            <person name="Baldrian P."/>
            <person name="Stursova M."/>
            <person name="Weitz H."/>
            <person name="Taylor A."/>
            <person name="Grigoriev I.V."/>
            <person name="Nagy L.G."/>
            <person name="Martin F."/>
            <person name="Kauserud H."/>
        </authorList>
    </citation>
    <scope>NUCLEOTIDE SEQUENCE</scope>
    <source>
        <strain evidence="2">CBHHK173m</strain>
    </source>
</reference>
<dbReference type="EMBL" id="JARJCN010000079">
    <property type="protein sequence ID" value="KAJ7076677.1"/>
    <property type="molecule type" value="Genomic_DNA"/>
</dbReference>
<keyword evidence="1" id="KW-0812">Transmembrane</keyword>
<gene>
    <name evidence="2" type="ORF">B0H15DRAFT_863511</name>
</gene>
<feature type="transmembrane region" description="Helical" evidence="1">
    <location>
        <begin position="19"/>
        <end position="36"/>
    </location>
</feature>
<accession>A0AAD6TSI8</accession>
<sequence length="325" mass="35625">MPIVPGTRDSYIGAFLENILYGAYLIVFTECCTLLWKKKTRGVKHMYLLGTTALMFLLITARCVIDTVRPILAFANDDLDFGPPNSPLGVATNLCWTLVTSVGDVFIVFRTFVVWDRTWWIVLVPSLLCAATTAFGFVVIATLVKVASDNSGISRALAALDTFIALSLATNVMCTGLIAVRLIRVRNRTSWQTSYPLGRSESMKVLSILVESAAIYTMLLIAMLIVNRVNPLAGFIFYDIAPPTIGLVFSYIIIRVSRGTSYGDGDTTAISLTNPTFERSYATNRTLGQSVCAPSAGEHEIGMQEVHMDGEARNDDANMHSAKWP</sequence>
<keyword evidence="3" id="KW-1185">Reference proteome</keyword>
<name>A0AAD6TSI8_9AGAR</name>
<organism evidence="2 3">
    <name type="scientific">Mycena belliarum</name>
    <dbReference type="NCBI Taxonomy" id="1033014"/>
    <lineage>
        <taxon>Eukaryota</taxon>
        <taxon>Fungi</taxon>
        <taxon>Dikarya</taxon>
        <taxon>Basidiomycota</taxon>
        <taxon>Agaricomycotina</taxon>
        <taxon>Agaricomycetes</taxon>
        <taxon>Agaricomycetidae</taxon>
        <taxon>Agaricales</taxon>
        <taxon>Marasmiineae</taxon>
        <taxon>Mycenaceae</taxon>
        <taxon>Mycena</taxon>
    </lineage>
</organism>
<feature type="transmembrane region" description="Helical" evidence="1">
    <location>
        <begin position="232"/>
        <end position="254"/>
    </location>
</feature>
<feature type="transmembrane region" description="Helical" evidence="1">
    <location>
        <begin position="48"/>
        <end position="68"/>
    </location>
</feature>
<evidence type="ECO:0000256" key="1">
    <source>
        <dbReference type="SAM" id="Phobius"/>
    </source>
</evidence>
<feature type="transmembrane region" description="Helical" evidence="1">
    <location>
        <begin position="205"/>
        <end position="226"/>
    </location>
</feature>
<feature type="transmembrane region" description="Helical" evidence="1">
    <location>
        <begin position="88"/>
        <end position="109"/>
    </location>
</feature>
<dbReference type="Proteomes" id="UP001222325">
    <property type="component" value="Unassembled WGS sequence"/>
</dbReference>
<keyword evidence="1" id="KW-0472">Membrane</keyword>
<feature type="transmembrane region" description="Helical" evidence="1">
    <location>
        <begin position="121"/>
        <end position="143"/>
    </location>
</feature>
<evidence type="ECO:0000313" key="2">
    <source>
        <dbReference type="EMBL" id="KAJ7076677.1"/>
    </source>
</evidence>
<protein>
    <submittedName>
        <fullName evidence="2">Uncharacterized protein</fullName>
    </submittedName>
</protein>
<proteinExistence type="predicted"/>
<comment type="caution">
    <text evidence="2">The sequence shown here is derived from an EMBL/GenBank/DDBJ whole genome shotgun (WGS) entry which is preliminary data.</text>
</comment>
<evidence type="ECO:0000313" key="3">
    <source>
        <dbReference type="Proteomes" id="UP001222325"/>
    </source>
</evidence>
<dbReference type="AlphaFoldDB" id="A0AAD6TSI8"/>